<keyword evidence="1" id="KW-0812">Transmembrane</keyword>
<dbReference type="SUPFAM" id="SSF50630">
    <property type="entry name" value="Acid proteases"/>
    <property type="match status" value="1"/>
</dbReference>
<organism evidence="2 3">
    <name type="scientific">Sphingomonas qilianensis</name>
    <dbReference type="NCBI Taxonomy" id="1736690"/>
    <lineage>
        <taxon>Bacteria</taxon>
        <taxon>Pseudomonadati</taxon>
        <taxon>Pseudomonadota</taxon>
        <taxon>Alphaproteobacteria</taxon>
        <taxon>Sphingomonadales</taxon>
        <taxon>Sphingomonadaceae</taxon>
        <taxon>Sphingomonas</taxon>
    </lineage>
</organism>
<dbReference type="InterPro" id="IPR001969">
    <property type="entry name" value="Aspartic_peptidase_AS"/>
</dbReference>
<comment type="caution">
    <text evidence="2">The sequence shown here is derived from an EMBL/GenBank/DDBJ whole genome shotgun (WGS) entry which is preliminary data.</text>
</comment>
<reference evidence="2 3" key="1">
    <citation type="submission" date="2024-05" db="EMBL/GenBank/DDBJ databases">
        <authorList>
            <person name="Liu Q."/>
            <person name="Xin Y.-H."/>
        </authorList>
    </citation>
    <scope>NUCLEOTIDE SEQUENCE [LARGE SCALE GENOMIC DNA]</scope>
    <source>
        <strain evidence="2 3">CGMCC 1.15349</strain>
    </source>
</reference>
<sequence length="210" mass="22728">MTDILTSLANAFNANPHFWWIVAGVAVLVILARRFRILGTLLTIGLIAVSLALFTQRANFDPGLDGVAKALNLDDSSQRVVGREMRVPMARDGHFWVRVKVGDTEQRMLVDSGATVTALSSNVAQAMGLKVETPLVPVVLRTANGSINAQTATIPELRIGNVVARDLPVVVSPAFGELSVVGMNFLSRLKSWRVEGKTLILEPHHPQTTT</sequence>
<dbReference type="Pfam" id="PF13975">
    <property type="entry name" value="gag-asp_proteas"/>
    <property type="match status" value="1"/>
</dbReference>
<dbReference type="RefSeq" id="WP_345863625.1">
    <property type="nucleotide sequence ID" value="NZ_JBDIMF010000001.1"/>
</dbReference>
<keyword evidence="2" id="KW-0378">Hydrolase</keyword>
<name>A0ABU9XQ83_9SPHN</name>
<dbReference type="CDD" id="cd05483">
    <property type="entry name" value="retropepsin_like_bacteria"/>
    <property type="match status" value="1"/>
</dbReference>
<dbReference type="Proteomes" id="UP001404104">
    <property type="component" value="Unassembled WGS sequence"/>
</dbReference>
<dbReference type="EMBL" id="JBDIMF010000001">
    <property type="protein sequence ID" value="MEN2785958.1"/>
    <property type="molecule type" value="Genomic_DNA"/>
</dbReference>
<dbReference type="InterPro" id="IPR034122">
    <property type="entry name" value="Retropepsin-like_bacterial"/>
</dbReference>
<evidence type="ECO:0000313" key="2">
    <source>
        <dbReference type="EMBL" id="MEN2785958.1"/>
    </source>
</evidence>
<proteinExistence type="predicted"/>
<dbReference type="GO" id="GO:0008233">
    <property type="term" value="F:peptidase activity"/>
    <property type="evidence" value="ECO:0007669"/>
    <property type="project" value="UniProtKB-KW"/>
</dbReference>
<dbReference type="NCBIfam" id="TIGR02281">
    <property type="entry name" value="clan_AA_DTGA"/>
    <property type="match status" value="1"/>
</dbReference>
<keyword evidence="1" id="KW-1133">Transmembrane helix</keyword>
<feature type="transmembrane region" description="Helical" evidence="1">
    <location>
        <begin position="37"/>
        <end position="54"/>
    </location>
</feature>
<dbReference type="EC" id="3.4.23.-" evidence="2"/>
<protein>
    <submittedName>
        <fullName evidence="2">TIGR02281 family clan AA aspartic protease</fullName>
        <ecNumber evidence="2">3.4.23.-</ecNumber>
    </submittedName>
</protein>
<feature type="transmembrane region" description="Helical" evidence="1">
    <location>
        <begin position="17"/>
        <end position="32"/>
    </location>
</feature>
<dbReference type="Gene3D" id="2.40.70.10">
    <property type="entry name" value="Acid Proteases"/>
    <property type="match status" value="1"/>
</dbReference>
<keyword evidence="3" id="KW-1185">Reference proteome</keyword>
<dbReference type="InterPro" id="IPR021109">
    <property type="entry name" value="Peptidase_aspartic_dom_sf"/>
</dbReference>
<keyword evidence="2" id="KW-0645">Protease</keyword>
<evidence type="ECO:0000313" key="3">
    <source>
        <dbReference type="Proteomes" id="UP001404104"/>
    </source>
</evidence>
<dbReference type="PROSITE" id="PS00141">
    <property type="entry name" value="ASP_PROTEASE"/>
    <property type="match status" value="1"/>
</dbReference>
<keyword evidence="1" id="KW-0472">Membrane</keyword>
<dbReference type="GO" id="GO:0006508">
    <property type="term" value="P:proteolysis"/>
    <property type="evidence" value="ECO:0007669"/>
    <property type="project" value="UniProtKB-KW"/>
</dbReference>
<gene>
    <name evidence="2" type="ORF">ABC969_05915</name>
</gene>
<accession>A0ABU9XQ83</accession>
<evidence type="ECO:0000256" key="1">
    <source>
        <dbReference type="SAM" id="Phobius"/>
    </source>
</evidence>
<dbReference type="InterPro" id="IPR011969">
    <property type="entry name" value="Clan_AA_Asp_peptidase_C"/>
</dbReference>